<dbReference type="Proteomes" id="UP000051330">
    <property type="component" value="Unassembled WGS sequence"/>
</dbReference>
<evidence type="ECO:0000256" key="1">
    <source>
        <dbReference type="SAM" id="MobiDB-lite"/>
    </source>
</evidence>
<dbReference type="AlphaFoldDB" id="A0A0R1MXF2"/>
<dbReference type="RefSeq" id="WP_201782868.1">
    <property type="nucleotide sequence ID" value="NZ_AZEC01000006.1"/>
</dbReference>
<evidence type="ECO:0000313" key="2">
    <source>
        <dbReference type="EMBL" id="KRL12831.1"/>
    </source>
</evidence>
<dbReference type="PATRIC" id="fig|1423792.3.peg.2879"/>
<feature type="compositionally biased region" description="Basic and acidic residues" evidence="1">
    <location>
        <begin position="293"/>
        <end position="306"/>
    </location>
</feature>
<feature type="region of interest" description="Disordered" evidence="1">
    <location>
        <begin position="118"/>
        <end position="159"/>
    </location>
</feature>
<accession>A0A0R1MXF2</accession>
<comment type="caution">
    <text evidence="2">The sequence shown here is derived from an EMBL/GenBank/DDBJ whole genome shotgun (WGS) entry which is preliminary data.</text>
</comment>
<gene>
    <name evidence="2" type="ORF">FD09_GL002818</name>
</gene>
<evidence type="ECO:0000313" key="3">
    <source>
        <dbReference type="Proteomes" id="UP000051330"/>
    </source>
</evidence>
<feature type="compositionally biased region" description="Polar residues" evidence="1">
    <location>
        <begin position="119"/>
        <end position="134"/>
    </location>
</feature>
<reference evidence="2 3" key="1">
    <citation type="journal article" date="2015" name="Genome Announc.">
        <title>Expanding the biotechnology potential of lactobacilli through comparative genomics of 213 strains and associated genera.</title>
        <authorList>
            <person name="Sun Z."/>
            <person name="Harris H.M."/>
            <person name="McCann A."/>
            <person name="Guo C."/>
            <person name="Argimon S."/>
            <person name="Zhang W."/>
            <person name="Yang X."/>
            <person name="Jeffery I.B."/>
            <person name="Cooney J.C."/>
            <person name="Kagawa T.F."/>
            <person name="Liu W."/>
            <person name="Song Y."/>
            <person name="Salvetti E."/>
            <person name="Wrobel A."/>
            <person name="Rasinkangas P."/>
            <person name="Parkhill J."/>
            <person name="Rea M.C."/>
            <person name="O'Sullivan O."/>
            <person name="Ritari J."/>
            <person name="Douillard F.P."/>
            <person name="Paul Ross R."/>
            <person name="Yang R."/>
            <person name="Briner A.E."/>
            <person name="Felis G.E."/>
            <person name="de Vos W.M."/>
            <person name="Barrangou R."/>
            <person name="Klaenhammer T.R."/>
            <person name="Caufield P.W."/>
            <person name="Cui Y."/>
            <person name="Zhang H."/>
            <person name="O'Toole P.W."/>
        </authorList>
    </citation>
    <scope>NUCLEOTIDE SEQUENCE [LARGE SCALE GENOMIC DNA]</scope>
    <source>
        <strain evidence="2 3">DSM 12744</strain>
    </source>
</reference>
<dbReference type="EMBL" id="AZEC01000006">
    <property type="protein sequence ID" value="KRL12831.1"/>
    <property type="molecule type" value="Genomic_DNA"/>
</dbReference>
<keyword evidence="3" id="KW-1185">Reference proteome</keyword>
<feature type="region of interest" description="Disordered" evidence="1">
    <location>
        <begin position="293"/>
        <end position="315"/>
    </location>
</feature>
<sequence length="315" mass="36049">MADGGWIKLYRVLLDDDLWIDCTPVQKAVMITLLLMANHKERKWIWQGKKFSAKPGQLVTSLESIKGKAGKGVSIRAVRTSLTKFENVGFLTNQSTNSGRLVTITNWAKYQEGIEESTNELTGNRQATDKQATTNKNVKNDKNEKKRNSQHSRKREYADDSPEMIEAVYLWEKIKGNNPEHRKPNMQSWADDIRKMNQLDHRPFEKIHKMIDWSQQDDFWSTNILSASKLRSKYDTMAAQANRNWRPHKSFQQLKTKQPAWADPNYVAPAPKAASPELLASLAEKRARFAAEQEAIESKKGNDDYGKVSSQPSNL</sequence>
<dbReference type="STRING" id="1423792.FD09_GL002818"/>
<organism evidence="2 3">
    <name type="scientific">Schleiferilactobacillus perolens DSM 12744</name>
    <dbReference type="NCBI Taxonomy" id="1423792"/>
    <lineage>
        <taxon>Bacteria</taxon>
        <taxon>Bacillati</taxon>
        <taxon>Bacillota</taxon>
        <taxon>Bacilli</taxon>
        <taxon>Lactobacillales</taxon>
        <taxon>Lactobacillaceae</taxon>
        <taxon>Schleiferilactobacillus</taxon>
    </lineage>
</organism>
<protein>
    <submittedName>
        <fullName evidence="2">DNA replication protein</fullName>
    </submittedName>
</protein>
<name>A0A0R1MXF2_9LACO</name>
<proteinExistence type="predicted"/>
<feature type="compositionally biased region" description="Basic and acidic residues" evidence="1">
    <location>
        <begin position="138"/>
        <end position="147"/>
    </location>
</feature>